<evidence type="ECO:0000313" key="5">
    <source>
        <dbReference type="EMBL" id="CAF0980728.1"/>
    </source>
</evidence>
<dbReference type="EMBL" id="CAJNOI010000064">
    <property type="protein sequence ID" value="CAF0980728.1"/>
    <property type="molecule type" value="Genomic_DNA"/>
</dbReference>
<dbReference type="Gene3D" id="2.120.10.30">
    <property type="entry name" value="TolB, C-terminal domain"/>
    <property type="match status" value="1"/>
</dbReference>
<dbReference type="AlphaFoldDB" id="A0A814ARG5"/>
<keyword evidence="1" id="KW-0677">Repeat</keyword>
<evidence type="ECO:0000313" key="4">
    <source>
        <dbReference type="EMBL" id="CAF0915872.1"/>
    </source>
</evidence>
<evidence type="ECO:0000256" key="1">
    <source>
        <dbReference type="ARBA" id="ARBA00022737"/>
    </source>
</evidence>
<dbReference type="InterPro" id="IPR011042">
    <property type="entry name" value="6-blade_b-propeller_TolB-like"/>
</dbReference>
<accession>A0A814ARG5</accession>
<dbReference type="Proteomes" id="UP000663877">
    <property type="component" value="Unassembled WGS sequence"/>
</dbReference>
<comment type="caution">
    <text evidence="4">The sequence shown here is derived from an EMBL/GenBank/DDBJ whole genome shotgun (WGS) entry which is preliminary data.</text>
</comment>
<evidence type="ECO:0008006" key="7">
    <source>
        <dbReference type="Google" id="ProtNLM"/>
    </source>
</evidence>
<dbReference type="SUPFAM" id="SSF101898">
    <property type="entry name" value="NHL repeat"/>
    <property type="match status" value="1"/>
</dbReference>
<dbReference type="PROSITE" id="PS51125">
    <property type="entry name" value="NHL"/>
    <property type="match status" value="1"/>
</dbReference>
<dbReference type="CDD" id="cd05819">
    <property type="entry name" value="NHL"/>
    <property type="match status" value="1"/>
</dbReference>
<dbReference type="OrthoDB" id="10059327at2759"/>
<keyword evidence="6" id="KW-1185">Reference proteome</keyword>
<dbReference type="InterPro" id="IPR050952">
    <property type="entry name" value="TRIM-NHL_E3_ligases"/>
</dbReference>
<organism evidence="4 6">
    <name type="scientific">Adineta steineri</name>
    <dbReference type="NCBI Taxonomy" id="433720"/>
    <lineage>
        <taxon>Eukaryota</taxon>
        <taxon>Metazoa</taxon>
        <taxon>Spiralia</taxon>
        <taxon>Gnathifera</taxon>
        <taxon>Rotifera</taxon>
        <taxon>Eurotatoria</taxon>
        <taxon>Bdelloidea</taxon>
        <taxon>Adinetida</taxon>
        <taxon>Adinetidae</taxon>
        <taxon>Adineta</taxon>
    </lineage>
</organism>
<feature type="region of interest" description="Disordered" evidence="3">
    <location>
        <begin position="78"/>
        <end position="106"/>
    </location>
</feature>
<dbReference type="PANTHER" id="PTHR24104">
    <property type="entry name" value="E3 UBIQUITIN-PROTEIN LIGASE NHLRC1-RELATED"/>
    <property type="match status" value="1"/>
</dbReference>
<name>A0A814ARG5_9BILA</name>
<dbReference type="InterPro" id="IPR001258">
    <property type="entry name" value="NHL_repeat"/>
</dbReference>
<protein>
    <recommendedName>
        <fullName evidence="7">NHL repeat containing protein</fullName>
    </recommendedName>
</protein>
<dbReference type="EMBL" id="CAJNOM010000048">
    <property type="protein sequence ID" value="CAF0915872.1"/>
    <property type="molecule type" value="Genomic_DNA"/>
</dbReference>
<evidence type="ECO:0000256" key="2">
    <source>
        <dbReference type="PROSITE-ProRule" id="PRU00504"/>
    </source>
</evidence>
<dbReference type="PANTHER" id="PTHR24104:SF25">
    <property type="entry name" value="PROTEIN LIN-41"/>
    <property type="match status" value="1"/>
</dbReference>
<feature type="region of interest" description="Disordered" evidence="3">
    <location>
        <begin position="1"/>
        <end position="31"/>
    </location>
</feature>
<gene>
    <name evidence="5" type="ORF">BJG266_LOCUS14853</name>
    <name evidence="4" type="ORF">QVE165_LOCUS10265</name>
</gene>
<dbReference type="Proteomes" id="UP000663832">
    <property type="component" value="Unassembled WGS sequence"/>
</dbReference>
<dbReference type="Gene3D" id="2.40.10.500">
    <property type="match status" value="2"/>
</dbReference>
<evidence type="ECO:0000256" key="3">
    <source>
        <dbReference type="SAM" id="MobiDB-lite"/>
    </source>
</evidence>
<feature type="repeat" description="NHL" evidence="2">
    <location>
        <begin position="187"/>
        <end position="223"/>
    </location>
</feature>
<reference evidence="4" key="1">
    <citation type="submission" date="2021-02" db="EMBL/GenBank/DDBJ databases">
        <authorList>
            <person name="Nowell W R."/>
        </authorList>
    </citation>
    <scope>NUCLEOTIDE SEQUENCE</scope>
</reference>
<dbReference type="GO" id="GO:0008270">
    <property type="term" value="F:zinc ion binding"/>
    <property type="evidence" value="ECO:0007669"/>
    <property type="project" value="UniProtKB-KW"/>
</dbReference>
<evidence type="ECO:0000313" key="6">
    <source>
        <dbReference type="Proteomes" id="UP000663832"/>
    </source>
</evidence>
<sequence length="423" mass="43607">MGSTAASSSSSTSISSTTTTTTPSSTSTSTTSAITTTTTTTLTATLSSTSTTTTTTSSSTSTSTSTTITSTTTLTTTQSSTSTTTTSSTSTSTTTTSSTSTSTSISTTTTTVCSQPTWSQTATTIFGSQAGTSGSDLISLSTPVGMYYDGPNNMLTVVDDGNQRVLRFSINNSSSVATVIAGSNGLGCNMNQFYWPNGIGVDSSGRLYVADYYCNQVVRFPSNSNSTTSGTLLGSVTVAAFISINQLTNDIYVVSYSDNAIYEFVGGNGSAVVAAGGNGNGNALNQLSGPNGVYYDYLYTSSLYVTDNGNYRVMKYPSGSTSATYGTVVAGGNSVGSAANQLNNPRSVLIDSSGALYIADGSNNRIQRWLQNASSGTTVVGGTQGTATNQLNWPETVLFDKYDNLLVVDRGNNRIQLFNLTTC</sequence>
<proteinExistence type="predicted"/>
<dbReference type="Pfam" id="PF01436">
    <property type="entry name" value="NHL"/>
    <property type="match status" value="1"/>
</dbReference>